<dbReference type="OrthoDB" id="284275at2759"/>
<dbReference type="AlphaFoldDB" id="A0A9N9JW97"/>
<dbReference type="SUPFAM" id="SSF57889">
    <property type="entry name" value="Cysteine-rich domain"/>
    <property type="match status" value="1"/>
</dbReference>
<dbReference type="EMBL" id="CAJVPZ010069246">
    <property type="protein sequence ID" value="CAG8798819.1"/>
    <property type="molecule type" value="Genomic_DNA"/>
</dbReference>
<evidence type="ECO:0000259" key="1">
    <source>
        <dbReference type="SMART" id="SM01047"/>
    </source>
</evidence>
<dbReference type="SMART" id="SM01047">
    <property type="entry name" value="C1_4"/>
    <property type="match status" value="1"/>
</dbReference>
<dbReference type="Pfam" id="PF07975">
    <property type="entry name" value="C1_4"/>
    <property type="match status" value="1"/>
</dbReference>
<dbReference type="InterPro" id="IPR046349">
    <property type="entry name" value="C1-like_sf"/>
</dbReference>
<organism evidence="2 3">
    <name type="scientific">Racocetra fulgida</name>
    <dbReference type="NCBI Taxonomy" id="60492"/>
    <lineage>
        <taxon>Eukaryota</taxon>
        <taxon>Fungi</taxon>
        <taxon>Fungi incertae sedis</taxon>
        <taxon>Mucoromycota</taxon>
        <taxon>Glomeromycotina</taxon>
        <taxon>Glomeromycetes</taxon>
        <taxon>Diversisporales</taxon>
        <taxon>Gigasporaceae</taxon>
        <taxon>Racocetra</taxon>
    </lineage>
</organism>
<feature type="domain" description="TFIIH C1-like" evidence="1">
    <location>
        <begin position="37"/>
        <end position="79"/>
    </location>
</feature>
<dbReference type="InterPro" id="IPR004595">
    <property type="entry name" value="TFIIH_C1-like_dom"/>
</dbReference>
<name>A0A9N9JW97_9GLOM</name>
<dbReference type="GO" id="GO:0008270">
    <property type="term" value="F:zinc ion binding"/>
    <property type="evidence" value="ECO:0007669"/>
    <property type="project" value="InterPro"/>
</dbReference>
<evidence type="ECO:0000313" key="2">
    <source>
        <dbReference type="EMBL" id="CAG8798819.1"/>
    </source>
</evidence>
<sequence length="79" mass="9047">SLGQVCPLYLTYNILFNDNFQKDLMYIISDHSAFTTHCFSCQMPFPTQPQVMIGRSSNITSIDSSGRYNCPKCKKHFCI</sequence>
<comment type="caution">
    <text evidence="2">The sequence shown here is derived from an EMBL/GenBank/DDBJ whole genome shotgun (WGS) entry which is preliminary data.</text>
</comment>
<keyword evidence="3" id="KW-1185">Reference proteome</keyword>
<proteinExistence type="predicted"/>
<dbReference type="Proteomes" id="UP000789396">
    <property type="component" value="Unassembled WGS sequence"/>
</dbReference>
<dbReference type="Gene3D" id="3.30.40.10">
    <property type="entry name" value="Zinc/RING finger domain, C3HC4 (zinc finger)"/>
    <property type="match status" value="1"/>
</dbReference>
<gene>
    <name evidence="2" type="ORF">RFULGI_LOCUS17520</name>
</gene>
<protein>
    <submittedName>
        <fullName evidence="2">1623_t:CDS:1</fullName>
    </submittedName>
</protein>
<dbReference type="InterPro" id="IPR013083">
    <property type="entry name" value="Znf_RING/FYVE/PHD"/>
</dbReference>
<accession>A0A9N9JW97</accession>
<reference evidence="2" key="1">
    <citation type="submission" date="2021-06" db="EMBL/GenBank/DDBJ databases">
        <authorList>
            <person name="Kallberg Y."/>
            <person name="Tangrot J."/>
            <person name="Rosling A."/>
        </authorList>
    </citation>
    <scope>NUCLEOTIDE SEQUENCE</scope>
    <source>
        <strain evidence="2">IN212</strain>
    </source>
</reference>
<feature type="non-terminal residue" evidence="2">
    <location>
        <position position="1"/>
    </location>
</feature>
<evidence type="ECO:0000313" key="3">
    <source>
        <dbReference type="Proteomes" id="UP000789396"/>
    </source>
</evidence>
<feature type="non-terminal residue" evidence="2">
    <location>
        <position position="79"/>
    </location>
</feature>
<dbReference type="GO" id="GO:0006281">
    <property type="term" value="P:DNA repair"/>
    <property type="evidence" value="ECO:0007669"/>
    <property type="project" value="InterPro"/>
</dbReference>